<dbReference type="InterPro" id="IPR051401">
    <property type="entry name" value="GtrA_CellWall_Glycosyl"/>
</dbReference>
<evidence type="ECO:0000256" key="2">
    <source>
        <dbReference type="ARBA" id="ARBA00009399"/>
    </source>
</evidence>
<organism evidence="8 9">
    <name type="scientific">Candidatus Yanofskybacteria bacterium RIFCSPHIGHO2_01_FULL_39_8b</name>
    <dbReference type="NCBI Taxonomy" id="1802659"/>
    <lineage>
        <taxon>Bacteria</taxon>
        <taxon>Candidatus Yanofskyibacteriota</taxon>
    </lineage>
</organism>
<evidence type="ECO:0000259" key="7">
    <source>
        <dbReference type="Pfam" id="PF04138"/>
    </source>
</evidence>
<dbReference type="GO" id="GO:0000271">
    <property type="term" value="P:polysaccharide biosynthetic process"/>
    <property type="evidence" value="ECO:0007669"/>
    <property type="project" value="InterPro"/>
</dbReference>
<comment type="subcellular location">
    <subcellularLocation>
        <location evidence="1">Membrane</location>
        <topology evidence="1">Multi-pass membrane protein</topology>
    </subcellularLocation>
</comment>
<dbReference type="GO" id="GO:0005886">
    <property type="term" value="C:plasma membrane"/>
    <property type="evidence" value="ECO:0007669"/>
    <property type="project" value="TreeGrafter"/>
</dbReference>
<comment type="caution">
    <text evidence="8">The sequence shown here is derived from an EMBL/GenBank/DDBJ whole genome shotgun (WGS) entry which is preliminary data.</text>
</comment>
<evidence type="ECO:0000256" key="1">
    <source>
        <dbReference type="ARBA" id="ARBA00004141"/>
    </source>
</evidence>
<dbReference type="EMBL" id="MGIZ01000032">
    <property type="protein sequence ID" value="OGM98780.1"/>
    <property type="molecule type" value="Genomic_DNA"/>
</dbReference>
<dbReference type="AlphaFoldDB" id="A0A1F8EDA8"/>
<comment type="similarity">
    <text evidence="2">Belongs to the GtrA family.</text>
</comment>
<feature type="transmembrane region" description="Helical" evidence="6">
    <location>
        <begin position="173"/>
        <end position="198"/>
    </location>
</feature>
<gene>
    <name evidence="8" type="ORF">A2817_00200</name>
</gene>
<name>A0A1F8EDA8_9BACT</name>
<evidence type="ECO:0000256" key="4">
    <source>
        <dbReference type="ARBA" id="ARBA00022989"/>
    </source>
</evidence>
<feature type="transmembrane region" description="Helical" evidence="6">
    <location>
        <begin position="141"/>
        <end position="161"/>
    </location>
</feature>
<feature type="domain" description="GtrA/DPMS transmembrane" evidence="7">
    <location>
        <begin position="72"/>
        <end position="199"/>
    </location>
</feature>
<dbReference type="Proteomes" id="UP000177594">
    <property type="component" value="Unassembled WGS sequence"/>
</dbReference>
<evidence type="ECO:0000256" key="5">
    <source>
        <dbReference type="ARBA" id="ARBA00023136"/>
    </source>
</evidence>
<feature type="transmembrane region" description="Helical" evidence="6">
    <location>
        <begin position="100"/>
        <end position="120"/>
    </location>
</feature>
<feature type="transmembrane region" description="Helical" evidence="6">
    <location>
        <begin position="12"/>
        <end position="29"/>
    </location>
</feature>
<dbReference type="Pfam" id="PF04138">
    <property type="entry name" value="GtrA_DPMS_TM"/>
    <property type="match status" value="1"/>
</dbReference>
<proteinExistence type="inferred from homology"/>
<feature type="transmembrane region" description="Helical" evidence="6">
    <location>
        <begin position="73"/>
        <end position="94"/>
    </location>
</feature>
<keyword evidence="5 6" id="KW-0472">Membrane</keyword>
<sequence>MFFTKKDFISSIITGFYTGLIAWRVFVFIEKPDFFGISLAWLIVFVPVLWVLGVNLGYFLGKWMPFFNQFGKYAAVGFTNAAVDFGVLNLLIAYSGIASGFIFSIFKGASFIIAVTHSYFWNKYWAFQDRTTEQKGEFFKFFVVNTIVAAINIGTASFVVNSIEPQFGLDTNVWANIGAVIGSAVALIFNFIGFRLVVFKGSSQKLEQ</sequence>
<protein>
    <recommendedName>
        <fullName evidence="7">GtrA/DPMS transmembrane domain-containing protein</fullName>
    </recommendedName>
</protein>
<evidence type="ECO:0000256" key="6">
    <source>
        <dbReference type="SAM" id="Phobius"/>
    </source>
</evidence>
<evidence type="ECO:0000313" key="9">
    <source>
        <dbReference type="Proteomes" id="UP000177594"/>
    </source>
</evidence>
<accession>A0A1F8EDA8</accession>
<evidence type="ECO:0000313" key="8">
    <source>
        <dbReference type="EMBL" id="OGM98780.1"/>
    </source>
</evidence>
<feature type="transmembrane region" description="Helical" evidence="6">
    <location>
        <begin position="35"/>
        <end position="61"/>
    </location>
</feature>
<dbReference type="PANTHER" id="PTHR38459:SF1">
    <property type="entry name" value="PROPHAGE BACTOPRENOL-LINKED GLUCOSE TRANSLOCASE HOMOLOG"/>
    <property type="match status" value="1"/>
</dbReference>
<keyword evidence="3 6" id="KW-0812">Transmembrane</keyword>
<keyword evidence="4 6" id="KW-1133">Transmembrane helix</keyword>
<evidence type="ECO:0000256" key="3">
    <source>
        <dbReference type="ARBA" id="ARBA00022692"/>
    </source>
</evidence>
<dbReference type="InterPro" id="IPR007267">
    <property type="entry name" value="GtrA_DPMS_TM"/>
</dbReference>
<reference evidence="8 9" key="1">
    <citation type="journal article" date="2016" name="Nat. Commun.">
        <title>Thousands of microbial genomes shed light on interconnected biogeochemical processes in an aquifer system.</title>
        <authorList>
            <person name="Anantharaman K."/>
            <person name="Brown C.T."/>
            <person name="Hug L.A."/>
            <person name="Sharon I."/>
            <person name="Castelle C.J."/>
            <person name="Probst A.J."/>
            <person name="Thomas B.C."/>
            <person name="Singh A."/>
            <person name="Wilkins M.J."/>
            <person name="Karaoz U."/>
            <person name="Brodie E.L."/>
            <person name="Williams K.H."/>
            <person name="Hubbard S.S."/>
            <person name="Banfield J.F."/>
        </authorList>
    </citation>
    <scope>NUCLEOTIDE SEQUENCE [LARGE SCALE GENOMIC DNA]</scope>
</reference>
<dbReference type="PANTHER" id="PTHR38459">
    <property type="entry name" value="PROPHAGE BACTOPRENOL-LINKED GLUCOSE TRANSLOCASE HOMOLOG"/>
    <property type="match status" value="1"/>
</dbReference>